<dbReference type="CDD" id="cd01098">
    <property type="entry name" value="PAN_AP_plant"/>
    <property type="match status" value="1"/>
</dbReference>
<dbReference type="InterPro" id="IPR017441">
    <property type="entry name" value="Protein_kinase_ATP_BS"/>
</dbReference>
<evidence type="ECO:0000256" key="3">
    <source>
        <dbReference type="ARBA" id="ARBA00022475"/>
    </source>
</evidence>
<dbReference type="CDD" id="cd00028">
    <property type="entry name" value="B_lectin"/>
    <property type="match status" value="1"/>
</dbReference>
<evidence type="ECO:0000256" key="12">
    <source>
        <dbReference type="ARBA" id="ARBA00023170"/>
    </source>
</evidence>
<dbReference type="SMART" id="SM00220">
    <property type="entry name" value="S_TKc"/>
    <property type="match status" value="1"/>
</dbReference>
<feature type="domain" description="Bulb-type lectin" evidence="20">
    <location>
        <begin position="23"/>
        <end position="161"/>
    </location>
</feature>
<keyword evidence="9" id="KW-0418">Kinase</keyword>
<dbReference type="Gene3D" id="1.10.510.10">
    <property type="entry name" value="Transferase(Phosphotransferase) domain 1"/>
    <property type="match status" value="1"/>
</dbReference>
<dbReference type="GO" id="GO:0005524">
    <property type="term" value="F:ATP binding"/>
    <property type="evidence" value="ECO:0007669"/>
    <property type="project" value="UniProtKB-UniRule"/>
</dbReference>
<sequence>MSACPTAVVLFLFLSLPSSCSSDDRLVVGKPLSAGGVIVSDGGSFSLGFFSPANSTPAKLYLGIWYNGIPELTVVWVANRETPLTTATGGSGSSVSAPALAVTNTSNLVLSDADGRVVWATNVAAVADTPAGTGGTVATLTNEGCLVLRSPDGTTLWQSFDHPTDSFIPGMKFRFRMTSGGGDRLVSWKSPSDPSPGSFTYGLDQVGNGSRPLWRSTVWTGYRSSIHYMANISAHVYLGVNAGDGEIYMGFSVSDGVSRARYVMSYTGKLRVQSWNNASLRWDELIAWPPNECSRYGYCGPFGYCDNTDGGGAAAAAVPACKCLDGFEPTSSEDWSRGNFSRGCRRRQALTCAPDGFVHVRNRSHDECAAECSGNCSCVAYAYANLNTSTINGDSTRCLLWVGELIDAEKIGVDDEAGDETLHLRLSGLDTGRKKDRRTVKIILPISASVLLTCIFFLICVFKTKAGKGNKQRRRKHKTLAFKEVNAAEGLEFPVVSLKDVIAMTNNFHNSFMIGQGGFGKVYKAKLDGQEIAIKRLHRDSEQGIVEFRNEIILIARLQHRNLVRFLSCCIEGDEKLLIFEYMPNNSLDAHIFSSTRKTMLDWPTRFNIIKGVARGLLYLHQDSRLKVIHRDLKASNVLLDEEMRPKIADFGMARTFGDNQQNENTKRVVGTYGYMAPEYALRGKFSVKSDVYSFGILTLEVVSGLKISSSDPILDFENLTVYEGKANDLVDSSIINSCTPDEALLCIHIGLLCVQDNPNDRPLMSSVLFMLENQSIILPFPNEPAYFPHTNTQVEQRRGNTQNSKNS</sequence>
<evidence type="ECO:0000256" key="15">
    <source>
        <dbReference type="ARBA" id="ARBA00048679"/>
    </source>
</evidence>
<dbReference type="Gramene" id="KXG29800">
    <property type="protein sequence ID" value="KXG29800"/>
    <property type="gene ID" value="SORBI_3004G091700"/>
</dbReference>
<keyword evidence="13" id="KW-0325">Glycoprotein</keyword>
<feature type="domain" description="Apple" evidence="21">
    <location>
        <begin position="344"/>
        <end position="426"/>
    </location>
</feature>
<dbReference type="Proteomes" id="UP000000768">
    <property type="component" value="Chromosome 4"/>
</dbReference>
<evidence type="ECO:0000256" key="2">
    <source>
        <dbReference type="ARBA" id="ARBA00012513"/>
    </source>
</evidence>
<dbReference type="InterPro" id="IPR036426">
    <property type="entry name" value="Bulb-type_lectin_dom_sf"/>
</dbReference>
<dbReference type="InterPro" id="IPR003609">
    <property type="entry name" value="Pan_app"/>
</dbReference>
<dbReference type="PROSITE" id="PS00108">
    <property type="entry name" value="PROTEIN_KINASE_ST"/>
    <property type="match status" value="1"/>
</dbReference>
<evidence type="ECO:0000256" key="4">
    <source>
        <dbReference type="ARBA" id="ARBA00022527"/>
    </source>
</evidence>
<dbReference type="AlphaFoldDB" id="A0A194YPP4"/>
<evidence type="ECO:0000256" key="14">
    <source>
        <dbReference type="ARBA" id="ARBA00047899"/>
    </source>
</evidence>
<feature type="binding site" evidence="16">
    <location>
        <position position="535"/>
    </location>
    <ligand>
        <name>ATP</name>
        <dbReference type="ChEBI" id="CHEBI:30616"/>
    </ligand>
</feature>
<dbReference type="Pfam" id="PF01453">
    <property type="entry name" value="B_lectin"/>
    <property type="match status" value="1"/>
</dbReference>
<proteinExistence type="predicted"/>
<dbReference type="InterPro" id="IPR008271">
    <property type="entry name" value="Ser/Thr_kinase_AS"/>
</dbReference>
<keyword evidence="3" id="KW-1003">Cell membrane</keyword>
<evidence type="ECO:0000313" key="23">
    <source>
        <dbReference type="Proteomes" id="UP000000768"/>
    </source>
</evidence>
<evidence type="ECO:0000256" key="5">
    <source>
        <dbReference type="ARBA" id="ARBA00022536"/>
    </source>
</evidence>
<keyword evidence="8 16" id="KW-0547">Nucleotide-binding</keyword>
<keyword evidence="6" id="KW-0808">Transferase</keyword>
<dbReference type="GO" id="GO:0006955">
    <property type="term" value="P:immune response"/>
    <property type="evidence" value="ECO:0000318"/>
    <property type="project" value="GO_Central"/>
</dbReference>
<evidence type="ECO:0000256" key="8">
    <source>
        <dbReference type="ARBA" id="ARBA00022741"/>
    </source>
</evidence>
<dbReference type="OMA" id="RSSIHYM"/>
<dbReference type="PROSITE" id="PS00107">
    <property type="entry name" value="PROTEIN_KINASE_ATP"/>
    <property type="match status" value="1"/>
</dbReference>
<dbReference type="PIRSF" id="PIRSF000641">
    <property type="entry name" value="SRK"/>
    <property type="match status" value="1"/>
</dbReference>
<keyword evidence="5" id="KW-0245">EGF-like domain</keyword>
<keyword evidence="11" id="KW-1015">Disulfide bond</keyword>
<feature type="transmembrane region" description="Helical" evidence="17">
    <location>
        <begin position="442"/>
        <end position="462"/>
    </location>
</feature>
<dbReference type="PROSITE" id="PS50011">
    <property type="entry name" value="PROTEIN_KINASE_DOM"/>
    <property type="match status" value="1"/>
</dbReference>
<evidence type="ECO:0000256" key="13">
    <source>
        <dbReference type="ARBA" id="ARBA00023180"/>
    </source>
</evidence>
<dbReference type="GO" id="GO:0005886">
    <property type="term" value="C:plasma membrane"/>
    <property type="evidence" value="ECO:0000318"/>
    <property type="project" value="GO_Central"/>
</dbReference>
<comment type="catalytic activity">
    <reaction evidence="14">
        <text>L-threonyl-[protein] + ATP = O-phospho-L-threonyl-[protein] + ADP + H(+)</text>
        <dbReference type="Rhea" id="RHEA:46608"/>
        <dbReference type="Rhea" id="RHEA-COMP:11060"/>
        <dbReference type="Rhea" id="RHEA-COMP:11605"/>
        <dbReference type="ChEBI" id="CHEBI:15378"/>
        <dbReference type="ChEBI" id="CHEBI:30013"/>
        <dbReference type="ChEBI" id="CHEBI:30616"/>
        <dbReference type="ChEBI" id="CHEBI:61977"/>
        <dbReference type="ChEBI" id="CHEBI:456216"/>
        <dbReference type="EC" id="2.7.11.1"/>
    </reaction>
</comment>
<dbReference type="Gene3D" id="3.30.200.20">
    <property type="entry name" value="Phosphorylase Kinase, domain 1"/>
    <property type="match status" value="1"/>
</dbReference>
<dbReference type="EMBL" id="CM000763">
    <property type="protein sequence ID" value="KXG29800.1"/>
    <property type="molecule type" value="Genomic_DNA"/>
</dbReference>
<evidence type="ECO:0000256" key="16">
    <source>
        <dbReference type="PROSITE-ProRule" id="PRU10141"/>
    </source>
</evidence>
<dbReference type="EC" id="2.7.11.1" evidence="2"/>
<keyword evidence="10 16" id="KW-0067">ATP-binding</keyword>
<dbReference type="GO" id="GO:0004674">
    <property type="term" value="F:protein serine/threonine kinase activity"/>
    <property type="evidence" value="ECO:0000318"/>
    <property type="project" value="GO_Central"/>
</dbReference>
<accession>A0A194YPP4</accession>
<dbReference type="InterPro" id="IPR024171">
    <property type="entry name" value="SRK-like_kinase"/>
</dbReference>
<dbReference type="SUPFAM" id="SSF56112">
    <property type="entry name" value="Protein kinase-like (PK-like)"/>
    <property type="match status" value="1"/>
</dbReference>
<feature type="domain" description="Protein kinase" evidence="19">
    <location>
        <begin position="508"/>
        <end position="778"/>
    </location>
</feature>
<evidence type="ECO:0000256" key="9">
    <source>
        <dbReference type="ARBA" id="ARBA00022777"/>
    </source>
</evidence>
<dbReference type="InterPro" id="IPR000719">
    <property type="entry name" value="Prot_kinase_dom"/>
</dbReference>
<dbReference type="InterPro" id="IPR001245">
    <property type="entry name" value="Ser-Thr/Tyr_kinase_cat_dom"/>
</dbReference>
<dbReference type="Pfam" id="PF00954">
    <property type="entry name" value="S_locus_glycop"/>
    <property type="match status" value="1"/>
</dbReference>
<keyword evidence="17" id="KW-0472">Membrane</keyword>
<keyword evidence="4" id="KW-0723">Serine/threonine-protein kinase</keyword>
<keyword evidence="17" id="KW-0812">Transmembrane</keyword>
<feature type="signal peptide" evidence="18">
    <location>
        <begin position="1"/>
        <end position="22"/>
    </location>
</feature>
<dbReference type="InterPro" id="IPR011009">
    <property type="entry name" value="Kinase-like_dom_sf"/>
</dbReference>
<keyword evidence="23" id="KW-1185">Reference proteome</keyword>
<dbReference type="SMART" id="SM00108">
    <property type="entry name" value="B_lectin"/>
    <property type="match status" value="1"/>
</dbReference>
<dbReference type="InParanoid" id="A0A194YPP4"/>
<feature type="non-terminal residue" evidence="22">
    <location>
        <position position="808"/>
    </location>
</feature>
<dbReference type="PANTHER" id="PTHR27002:SF805">
    <property type="entry name" value="NON-SPECIFIC SERINE_THREONINE PROTEIN KINASE"/>
    <property type="match status" value="1"/>
</dbReference>
<dbReference type="PROSITE" id="PS50927">
    <property type="entry name" value="BULB_LECTIN"/>
    <property type="match status" value="1"/>
</dbReference>
<evidence type="ECO:0000256" key="6">
    <source>
        <dbReference type="ARBA" id="ARBA00022679"/>
    </source>
</evidence>
<dbReference type="InterPro" id="IPR001480">
    <property type="entry name" value="Bulb-type_lectin_dom"/>
</dbReference>
<dbReference type="GO" id="GO:0007165">
    <property type="term" value="P:signal transduction"/>
    <property type="evidence" value="ECO:0000318"/>
    <property type="project" value="GO_Central"/>
</dbReference>
<dbReference type="Pfam" id="PF08276">
    <property type="entry name" value="PAN_2"/>
    <property type="match status" value="1"/>
</dbReference>
<evidence type="ECO:0000256" key="7">
    <source>
        <dbReference type="ARBA" id="ARBA00022729"/>
    </source>
</evidence>
<evidence type="ECO:0000256" key="17">
    <source>
        <dbReference type="SAM" id="Phobius"/>
    </source>
</evidence>
<keyword evidence="7 18" id="KW-0732">Signal</keyword>
<organism evidence="22 23">
    <name type="scientific">Sorghum bicolor</name>
    <name type="common">Sorghum</name>
    <name type="synonym">Sorghum vulgare</name>
    <dbReference type="NCBI Taxonomy" id="4558"/>
    <lineage>
        <taxon>Eukaryota</taxon>
        <taxon>Viridiplantae</taxon>
        <taxon>Streptophyta</taxon>
        <taxon>Embryophyta</taxon>
        <taxon>Tracheophyta</taxon>
        <taxon>Spermatophyta</taxon>
        <taxon>Magnoliopsida</taxon>
        <taxon>Liliopsida</taxon>
        <taxon>Poales</taxon>
        <taxon>Poaceae</taxon>
        <taxon>PACMAD clade</taxon>
        <taxon>Panicoideae</taxon>
        <taxon>Andropogonodae</taxon>
        <taxon>Andropogoneae</taxon>
        <taxon>Sorghinae</taxon>
        <taxon>Sorghum</taxon>
    </lineage>
</organism>
<protein>
    <recommendedName>
        <fullName evidence="2">non-specific serine/threonine protein kinase</fullName>
        <ecNumber evidence="2">2.7.11.1</ecNumber>
    </recommendedName>
</protein>
<feature type="chain" id="PRO_5008268948" description="non-specific serine/threonine protein kinase" evidence="18">
    <location>
        <begin position="23"/>
        <end position="808"/>
    </location>
</feature>
<comment type="subcellular location">
    <subcellularLocation>
        <location evidence="1">Cell membrane</location>
        <topology evidence="1">Single-pass type I membrane protein</topology>
    </subcellularLocation>
</comment>
<dbReference type="InterPro" id="IPR000858">
    <property type="entry name" value="S_locus_glycoprot_dom"/>
</dbReference>
<evidence type="ECO:0000256" key="1">
    <source>
        <dbReference type="ARBA" id="ARBA00004251"/>
    </source>
</evidence>
<evidence type="ECO:0000256" key="10">
    <source>
        <dbReference type="ARBA" id="ARBA00022840"/>
    </source>
</evidence>
<evidence type="ECO:0000259" key="19">
    <source>
        <dbReference type="PROSITE" id="PS50011"/>
    </source>
</evidence>
<dbReference type="FunFam" id="1.10.510.10:FF:000060">
    <property type="entry name" value="G-type lectin S-receptor-like serine/threonine-protein kinase"/>
    <property type="match status" value="1"/>
</dbReference>
<keyword evidence="12" id="KW-0675">Receptor</keyword>
<evidence type="ECO:0000259" key="20">
    <source>
        <dbReference type="PROSITE" id="PS50927"/>
    </source>
</evidence>
<keyword evidence="17" id="KW-1133">Transmembrane helix</keyword>
<reference evidence="23" key="2">
    <citation type="journal article" date="2018" name="Plant J.">
        <title>The Sorghum bicolor reference genome: improved assembly, gene annotations, a transcriptome atlas, and signatures of genome organization.</title>
        <authorList>
            <person name="McCormick R.F."/>
            <person name="Truong S.K."/>
            <person name="Sreedasyam A."/>
            <person name="Jenkins J."/>
            <person name="Shu S."/>
            <person name="Sims D."/>
            <person name="Kennedy M."/>
            <person name="Amirebrahimi M."/>
            <person name="Weers B.D."/>
            <person name="McKinley B."/>
            <person name="Mattison A."/>
            <person name="Morishige D.T."/>
            <person name="Grimwood J."/>
            <person name="Schmutz J."/>
            <person name="Mullet J.E."/>
        </authorList>
    </citation>
    <scope>NUCLEOTIDE SEQUENCE [LARGE SCALE GENOMIC DNA]</scope>
    <source>
        <strain evidence="23">cv. BTx623</strain>
    </source>
</reference>
<evidence type="ECO:0000256" key="18">
    <source>
        <dbReference type="SAM" id="SignalP"/>
    </source>
</evidence>
<dbReference type="PROSITE" id="PS50948">
    <property type="entry name" value="PAN"/>
    <property type="match status" value="1"/>
</dbReference>
<dbReference type="Pfam" id="PF07714">
    <property type="entry name" value="PK_Tyr_Ser-Thr"/>
    <property type="match status" value="1"/>
</dbReference>
<dbReference type="SUPFAM" id="SSF51110">
    <property type="entry name" value="alpha-D-mannose-specific plant lectins"/>
    <property type="match status" value="1"/>
</dbReference>
<dbReference type="GO" id="GO:0051707">
    <property type="term" value="P:response to other organism"/>
    <property type="evidence" value="ECO:0007669"/>
    <property type="project" value="UniProtKB-ARBA"/>
</dbReference>
<evidence type="ECO:0000256" key="11">
    <source>
        <dbReference type="ARBA" id="ARBA00023157"/>
    </source>
</evidence>
<dbReference type="PANTHER" id="PTHR27002">
    <property type="entry name" value="RECEPTOR-LIKE SERINE/THREONINE-PROTEIN KINASE SD1-8"/>
    <property type="match status" value="1"/>
</dbReference>
<dbReference type="GO" id="GO:0048544">
    <property type="term" value="P:recognition of pollen"/>
    <property type="evidence" value="ECO:0007669"/>
    <property type="project" value="InterPro"/>
</dbReference>
<dbReference type="FunFam" id="3.30.200.20:FF:001238">
    <property type="entry name" value="Os08g0179000 protein"/>
    <property type="match status" value="1"/>
</dbReference>
<evidence type="ECO:0000313" key="22">
    <source>
        <dbReference type="EMBL" id="KXG29800.1"/>
    </source>
</evidence>
<name>A0A194YPP4_SORBI</name>
<reference evidence="22 23" key="1">
    <citation type="journal article" date="2009" name="Nature">
        <title>The Sorghum bicolor genome and the diversification of grasses.</title>
        <authorList>
            <person name="Paterson A.H."/>
            <person name="Bowers J.E."/>
            <person name="Bruggmann R."/>
            <person name="Dubchak I."/>
            <person name="Grimwood J."/>
            <person name="Gundlach H."/>
            <person name="Haberer G."/>
            <person name="Hellsten U."/>
            <person name="Mitros T."/>
            <person name="Poliakov A."/>
            <person name="Schmutz J."/>
            <person name="Spannagl M."/>
            <person name="Tang H."/>
            <person name="Wang X."/>
            <person name="Wicker T."/>
            <person name="Bharti A.K."/>
            <person name="Chapman J."/>
            <person name="Feltus F.A."/>
            <person name="Gowik U."/>
            <person name="Grigoriev I.V."/>
            <person name="Lyons E."/>
            <person name="Maher C.A."/>
            <person name="Martis M."/>
            <person name="Narechania A."/>
            <person name="Otillar R.P."/>
            <person name="Penning B.W."/>
            <person name="Salamov A.A."/>
            <person name="Wang Y."/>
            <person name="Zhang L."/>
            <person name="Carpita N.C."/>
            <person name="Freeling M."/>
            <person name="Gingle A.R."/>
            <person name="Hash C.T."/>
            <person name="Keller B."/>
            <person name="Klein P."/>
            <person name="Kresovich S."/>
            <person name="McCann M.C."/>
            <person name="Ming R."/>
            <person name="Peterson D.G."/>
            <person name="Mehboob-ur-Rahman"/>
            <person name="Ware D."/>
            <person name="Westhoff P."/>
            <person name="Mayer K.F."/>
            <person name="Messing J."/>
            <person name="Rokhsar D.S."/>
        </authorList>
    </citation>
    <scope>NUCLEOTIDE SEQUENCE [LARGE SCALE GENOMIC DNA]</scope>
    <source>
        <strain evidence="23">cv. BTx623</strain>
    </source>
</reference>
<evidence type="ECO:0000259" key="21">
    <source>
        <dbReference type="PROSITE" id="PS50948"/>
    </source>
</evidence>
<dbReference type="CDD" id="cd14066">
    <property type="entry name" value="STKc_IRAK"/>
    <property type="match status" value="1"/>
</dbReference>
<comment type="catalytic activity">
    <reaction evidence="15">
        <text>L-seryl-[protein] + ATP = O-phospho-L-seryl-[protein] + ADP + H(+)</text>
        <dbReference type="Rhea" id="RHEA:17989"/>
        <dbReference type="Rhea" id="RHEA-COMP:9863"/>
        <dbReference type="Rhea" id="RHEA-COMP:11604"/>
        <dbReference type="ChEBI" id="CHEBI:15378"/>
        <dbReference type="ChEBI" id="CHEBI:29999"/>
        <dbReference type="ChEBI" id="CHEBI:30616"/>
        <dbReference type="ChEBI" id="CHEBI:83421"/>
        <dbReference type="ChEBI" id="CHEBI:456216"/>
        <dbReference type="EC" id="2.7.11.1"/>
    </reaction>
</comment>
<dbReference type="Gene3D" id="2.90.10.10">
    <property type="entry name" value="Bulb-type lectin domain"/>
    <property type="match status" value="1"/>
</dbReference>
<gene>
    <name evidence="22" type="ORF">SORBI_3004G091700</name>
</gene>